<evidence type="ECO:0000313" key="3">
    <source>
        <dbReference type="Proteomes" id="UP000001070"/>
    </source>
</evidence>
<dbReference type="Proteomes" id="UP000001070">
    <property type="component" value="Unassembled WGS sequence"/>
</dbReference>
<dbReference type="AlphaFoldDB" id="B4J0S7"/>
<feature type="region of interest" description="Disordered" evidence="1">
    <location>
        <begin position="88"/>
        <end position="113"/>
    </location>
</feature>
<protein>
    <submittedName>
        <fullName evidence="2">GH15605</fullName>
    </submittedName>
</protein>
<dbReference type="eggNOG" id="ENOG502T6SE">
    <property type="taxonomic scope" value="Eukaryota"/>
</dbReference>
<evidence type="ECO:0000256" key="1">
    <source>
        <dbReference type="SAM" id="MobiDB-lite"/>
    </source>
</evidence>
<keyword evidence="3" id="KW-1185">Reference proteome</keyword>
<organism evidence="3">
    <name type="scientific">Drosophila grimshawi</name>
    <name type="common">Hawaiian fruit fly</name>
    <name type="synonym">Idiomyia grimshawi</name>
    <dbReference type="NCBI Taxonomy" id="7222"/>
    <lineage>
        <taxon>Eukaryota</taxon>
        <taxon>Metazoa</taxon>
        <taxon>Ecdysozoa</taxon>
        <taxon>Arthropoda</taxon>
        <taxon>Hexapoda</taxon>
        <taxon>Insecta</taxon>
        <taxon>Pterygota</taxon>
        <taxon>Neoptera</taxon>
        <taxon>Endopterygota</taxon>
        <taxon>Diptera</taxon>
        <taxon>Brachycera</taxon>
        <taxon>Muscomorpha</taxon>
        <taxon>Ephydroidea</taxon>
        <taxon>Drosophilidae</taxon>
        <taxon>Drosophila</taxon>
        <taxon>Hawaiian Drosophila</taxon>
    </lineage>
</organism>
<sequence length="113" mass="12404">MDSMNNWSSVDSMDNWSSMDSMDNWSMVEDRSSMDSNGRCGMNGCLQNGSDDMLDDWFTVHLGDALVGDSRGCTVHNGAHFGQNGLMNHRMGLNQTSAGGGKQQSNNSDLLYR</sequence>
<dbReference type="EMBL" id="CH916366">
    <property type="protein sequence ID" value="EDV95748.1"/>
    <property type="molecule type" value="Genomic_DNA"/>
</dbReference>
<accession>B4J0S7</accession>
<evidence type="ECO:0000313" key="2">
    <source>
        <dbReference type="EMBL" id="EDV95748.1"/>
    </source>
</evidence>
<proteinExistence type="predicted"/>
<gene>
    <name evidence="2" type="primary">Dgri\GH15605</name>
    <name evidence="2" type="ORF">Dgri_GH15605</name>
</gene>
<dbReference type="InParanoid" id="B4J0S7"/>
<name>B4J0S7_DROGR</name>
<feature type="compositionally biased region" description="Polar residues" evidence="1">
    <location>
        <begin position="93"/>
        <end position="113"/>
    </location>
</feature>
<dbReference type="HOGENOM" id="CLU_2335795_0_0_1"/>
<dbReference type="PhylomeDB" id="B4J0S7"/>
<reference evidence="2 3" key="1">
    <citation type="journal article" date="2007" name="Nature">
        <title>Evolution of genes and genomes on the Drosophila phylogeny.</title>
        <authorList>
            <consortium name="Drosophila 12 Genomes Consortium"/>
            <person name="Clark A.G."/>
            <person name="Eisen M.B."/>
            <person name="Smith D.R."/>
            <person name="Bergman C.M."/>
            <person name="Oliver B."/>
            <person name="Markow T.A."/>
            <person name="Kaufman T.C."/>
            <person name="Kellis M."/>
            <person name="Gelbart W."/>
            <person name="Iyer V.N."/>
            <person name="Pollard D.A."/>
            <person name="Sackton T.B."/>
            <person name="Larracuente A.M."/>
            <person name="Singh N.D."/>
            <person name="Abad J.P."/>
            <person name="Abt D.N."/>
            <person name="Adryan B."/>
            <person name="Aguade M."/>
            <person name="Akashi H."/>
            <person name="Anderson W.W."/>
            <person name="Aquadro C.F."/>
            <person name="Ardell D.H."/>
            <person name="Arguello R."/>
            <person name="Artieri C.G."/>
            <person name="Barbash D.A."/>
            <person name="Barker D."/>
            <person name="Barsanti P."/>
            <person name="Batterham P."/>
            <person name="Batzoglou S."/>
            <person name="Begun D."/>
            <person name="Bhutkar A."/>
            <person name="Blanco E."/>
            <person name="Bosak S.A."/>
            <person name="Bradley R.K."/>
            <person name="Brand A.D."/>
            <person name="Brent M.R."/>
            <person name="Brooks A.N."/>
            <person name="Brown R.H."/>
            <person name="Butlin R.K."/>
            <person name="Caggese C."/>
            <person name="Calvi B.R."/>
            <person name="Bernardo de Carvalho A."/>
            <person name="Caspi A."/>
            <person name="Castrezana S."/>
            <person name="Celniker S.E."/>
            <person name="Chang J.L."/>
            <person name="Chapple C."/>
            <person name="Chatterji S."/>
            <person name="Chinwalla A."/>
            <person name="Civetta A."/>
            <person name="Clifton S.W."/>
            <person name="Comeron J.M."/>
            <person name="Costello J.C."/>
            <person name="Coyne J.A."/>
            <person name="Daub J."/>
            <person name="David R.G."/>
            <person name="Delcher A.L."/>
            <person name="Delehaunty K."/>
            <person name="Do C.B."/>
            <person name="Ebling H."/>
            <person name="Edwards K."/>
            <person name="Eickbush T."/>
            <person name="Evans J.D."/>
            <person name="Filipski A."/>
            <person name="Findeiss S."/>
            <person name="Freyhult E."/>
            <person name="Fulton L."/>
            <person name="Fulton R."/>
            <person name="Garcia A.C."/>
            <person name="Gardiner A."/>
            <person name="Garfield D.A."/>
            <person name="Garvin B.E."/>
            <person name="Gibson G."/>
            <person name="Gilbert D."/>
            <person name="Gnerre S."/>
            <person name="Godfrey J."/>
            <person name="Good R."/>
            <person name="Gotea V."/>
            <person name="Gravely B."/>
            <person name="Greenberg A.J."/>
            <person name="Griffiths-Jones S."/>
            <person name="Gross S."/>
            <person name="Guigo R."/>
            <person name="Gustafson E.A."/>
            <person name="Haerty W."/>
            <person name="Hahn M.W."/>
            <person name="Halligan D.L."/>
            <person name="Halpern A.L."/>
            <person name="Halter G.M."/>
            <person name="Han M.V."/>
            <person name="Heger A."/>
            <person name="Hillier L."/>
            <person name="Hinrichs A.S."/>
            <person name="Holmes I."/>
            <person name="Hoskins R.A."/>
            <person name="Hubisz M.J."/>
            <person name="Hultmark D."/>
            <person name="Huntley M.A."/>
            <person name="Jaffe D.B."/>
            <person name="Jagadeeshan S."/>
            <person name="Jeck W.R."/>
            <person name="Johnson J."/>
            <person name="Jones C.D."/>
            <person name="Jordan W.C."/>
            <person name="Karpen G.H."/>
            <person name="Kataoka E."/>
            <person name="Keightley P.D."/>
            <person name="Kheradpour P."/>
            <person name="Kirkness E.F."/>
            <person name="Koerich L.B."/>
            <person name="Kristiansen K."/>
            <person name="Kudrna D."/>
            <person name="Kulathinal R.J."/>
            <person name="Kumar S."/>
            <person name="Kwok R."/>
            <person name="Lander E."/>
            <person name="Langley C.H."/>
            <person name="Lapoint R."/>
            <person name="Lazzaro B.P."/>
            <person name="Lee S.J."/>
            <person name="Levesque L."/>
            <person name="Li R."/>
            <person name="Lin C.F."/>
            <person name="Lin M.F."/>
            <person name="Lindblad-Toh K."/>
            <person name="Llopart A."/>
            <person name="Long M."/>
            <person name="Low L."/>
            <person name="Lozovsky E."/>
            <person name="Lu J."/>
            <person name="Luo M."/>
            <person name="Machado C.A."/>
            <person name="Makalowski W."/>
            <person name="Marzo M."/>
            <person name="Matsuda M."/>
            <person name="Matzkin L."/>
            <person name="McAllister B."/>
            <person name="McBride C.S."/>
            <person name="McKernan B."/>
            <person name="McKernan K."/>
            <person name="Mendez-Lago M."/>
            <person name="Minx P."/>
            <person name="Mollenhauer M.U."/>
            <person name="Montooth K."/>
            <person name="Mount S.M."/>
            <person name="Mu X."/>
            <person name="Myers E."/>
            <person name="Negre B."/>
            <person name="Newfeld S."/>
            <person name="Nielsen R."/>
            <person name="Noor M.A."/>
            <person name="O'Grady P."/>
            <person name="Pachter L."/>
            <person name="Papaceit M."/>
            <person name="Parisi M.J."/>
            <person name="Parisi M."/>
            <person name="Parts L."/>
            <person name="Pedersen J.S."/>
            <person name="Pesole G."/>
            <person name="Phillippy A.M."/>
            <person name="Ponting C.P."/>
            <person name="Pop M."/>
            <person name="Porcelli D."/>
            <person name="Powell J.R."/>
            <person name="Prohaska S."/>
            <person name="Pruitt K."/>
            <person name="Puig M."/>
            <person name="Quesneville H."/>
            <person name="Ram K.R."/>
            <person name="Rand D."/>
            <person name="Rasmussen M.D."/>
            <person name="Reed L.K."/>
            <person name="Reenan R."/>
            <person name="Reily A."/>
            <person name="Remington K.A."/>
            <person name="Rieger T.T."/>
            <person name="Ritchie M.G."/>
            <person name="Robin C."/>
            <person name="Rogers Y.H."/>
            <person name="Rohde C."/>
            <person name="Rozas J."/>
            <person name="Rubenfield M.J."/>
            <person name="Ruiz A."/>
            <person name="Russo S."/>
            <person name="Salzberg S.L."/>
            <person name="Sanchez-Gracia A."/>
            <person name="Saranga D.J."/>
            <person name="Sato H."/>
            <person name="Schaeffer S.W."/>
            <person name="Schatz M.C."/>
            <person name="Schlenke T."/>
            <person name="Schwartz R."/>
            <person name="Segarra C."/>
            <person name="Singh R.S."/>
            <person name="Sirot L."/>
            <person name="Sirota M."/>
            <person name="Sisneros N.B."/>
            <person name="Smith C.D."/>
            <person name="Smith T.F."/>
            <person name="Spieth J."/>
            <person name="Stage D.E."/>
            <person name="Stark A."/>
            <person name="Stephan W."/>
            <person name="Strausberg R.L."/>
            <person name="Strempel S."/>
            <person name="Sturgill D."/>
            <person name="Sutton G."/>
            <person name="Sutton G.G."/>
            <person name="Tao W."/>
            <person name="Teichmann S."/>
            <person name="Tobari Y.N."/>
            <person name="Tomimura Y."/>
            <person name="Tsolas J.M."/>
            <person name="Valente V.L."/>
            <person name="Venter E."/>
            <person name="Venter J.C."/>
            <person name="Vicario S."/>
            <person name="Vieira F.G."/>
            <person name="Vilella A.J."/>
            <person name="Villasante A."/>
            <person name="Walenz B."/>
            <person name="Wang J."/>
            <person name="Wasserman M."/>
            <person name="Watts T."/>
            <person name="Wilson D."/>
            <person name="Wilson R.K."/>
            <person name="Wing R.A."/>
            <person name="Wolfner M.F."/>
            <person name="Wong A."/>
            <person name="Wong G.K."/>
            <person name="Wu C.I."/>
            <person name="Wu G."/>
            <person name="Yamamoto D."/>
            <person name="Yang H.P."/>
            <person name="Yang S.P."/>
            <person name="Yorke J.A."/>
            <person name="Yoshida K."/>
            <person name="Zdobnov E."/>
            <person name="Zhang P."/>
            <person name="Zhang Y."/>
            <person name="Zimin A.V."/>
            <person name="Baldwin J."/>
            <person name="Abdouelleil A."/>
            <person name="Abdulkadir J."/>
            <person name="Abebe A."/>
            <person name="Abera B."/>
            <person name="Abreu J."/>
            <person name="Acer S.C."/>
            <person name="Aftuck L."/>
            <person name="Alexander A."/>
            <person name="An P."/>
            <person name="Anderson E."/>
            <person name="Anderson S."/>
            <person name="Arachi H."/>
            <person name="Azer M."/>
            <person name="Bachantsang P."/>
            <person name="Barry A."/>
            <person name="Bayul T."/>
            <person name="Berlin A."/>
            <person name="Bessette D."/>
            <person name="Bloom T."/>
            <person name="Blye J."/>
            <person name="Boguslavskiy L."/>
            <person name="Bonnet C."/>
            <person name="Boukhgalter B."/>
            <person name="Bourzgui I."/>
            <person name="Brown A."/>
            <person name="Cahill P."/>
            <person name="Channer S."/>
            <person name="Cheshatsang Y."/>
            <person name="Chuda L."/>
            <person name="Citroen M."/>
            <person name="Collymore A."/>
            <person name="Cooke P."/>
            <person name="Costello M."/>
            <person name="D'Aco K."/>
            <person name="Daza R."/>
            <person name="De Haan G."/>
            <person name="DeGray S."/>
            <person name="DeMaso C."/>
            <person name="Dhargay N."/>
            <person name="Dooley K."/>
            <person name="Dooley E."/>
            <person name="Doricent M."/>
            <person name="Dorje P."/>
            <person name="Dorjee K."/>
            <person name="Dupes A."/>
            <person name="Elong R."/>
            <person name="Falk J."/>
            <person name="Farina A."/>
            <person name="Faro S."/>
            <person name="Ferguson D."/>
            <person name="Fisher S."/>
            <person name="Foley C.D."/>
            <person name="Franke A."/>
            <person name="Friedrich D."/>
            <person name="Gadbois L."/>
            <person name="Gearin G."/>
            <person name="Gearin C.R."/>
            <person name="Giannoukos G."/>
            <person name="Goode T."/>
            <person name="Graham J."/>
            <person name="Grandbois E."/>
            <person name="Grewal S."/>
            <person name="Gyaltsen K."/>
            <person name="Hafez N."/>
            <person name="Hagos B."/>
            <person name="Hall J."/>
            <person name="Henson C."/>
            <person name="Hollinger A."/>
            <person name="Honan T."/>
            <person name="Huard M.D."/>
            <person name="Hughes L."/>
            <person name="Hurhula B."/>
            <person name="Husby M.E."/>
            <person name="Kamat A."/>
            <person name="Kanga B."/>
            <person name="Kashin S."/>
            <person name="Khazanovich D."/>
            <person name="Kisner P."/>
            <person name="Lance K."/>
            <person name="Lara M."/>
            <person name="Lee W."/>
            <person name="Lennon N."/>
            <person name="Letendre F."/>
            <person name="LeVine R."/>
            <person name="Lipovsky A."/>
            <person name="Liu X."/>
            <person name="Liu J."/>
            <person name="Liu S."/>
            <person name="Lokyitsang T."/>
            <person name="Lokyitsang Y."/>
            <person name="Lubonja R."/>
            <person name="Lui A."/>
            <person name="MacDonald P."/>
            <person name="Magnisalis V."/>
            <person name="Maru K."/>
            <person name="Matthews C."/>
            <person name="McCusker W."/>
            <person name="McDonough S."/>
            <person name="Mehta T."/>
            <person name="Meldrim J."/>
            <person name="Meneus L."/>
            <person name="Mihai O."/>
            <person name="Mihalev A."/>
            <person name="Mihova T."/>
            <person name="Mittelman R."/>
            <person name="Mlenga V."/>
            <person name="Montmayeur A."/>
            <person name="Mulrain L."/>
            <person name="Navidi A."/>
            <person name="Naylor J."/>
            <person name="Negash T."/>
            <person name="Nguyen T."/>
            <person name="Nguyen N."/>
            <person name="Nicol R."/>
            <person name="Norbu C."/>
            <person name="Norbu N."/>
            <person name="Novod N."/>
            <person name="O'Neill B."/>
            <person name="Osman S."/>
            <person name="Markiewicz E."/>
            <person name="Oyono O.L."/>
            <person name="Patti C."/>
            <person name="Phunkhang P."/>
            <person name="Pierre F."/>
            <person name="Priest M."/>
            <person name="Raghuraman S."/>
            <person name="Rege F."/>
            <person name="Reyes R."/>
            <person name="Rise C."/>
            <person name="Rogov P."/>
            <person name="Ross K."/>
            <person name="Ryan E."/>
            <person name="Settipalli S."/>
            <person name="Shea T."/>
            <person name="Sherpa N."/>
            <person name="Shi L."/>
            <person name="Shih D."/>
            <person name="Sparrow T."/>
            <person name="Spaulding J."/>
            <person name="Stalker J."/>
            <person name="Stange-Thomann N."/>
            <person name="Stavropoulos S."/>
            <person name="Stone C."/>
            <person name="Strader C."/>
            <person name="Tesfaye S."/>
            <person name="Thomson T."/>
            <person name="Thoulutsang Y."/>
            <person name="Thoulutsang D."/>
            <person name="Topham K."/>
            <person name="Topping I."/>
            <person name="Tsamla T."/>
            <person name="Vassiliev H."/>
            <person name="Vo A."/>
            <person name="Wangchuk T."/>
            <person name="Wangdi T."/>
            <person name="Weiand M."/>
            <person name="Wilkinson J."/>
            <person name="Wilson A."/>
            <person name="Yadav S."/>
            <person name="Young G."/>
            <person name="Yu Q."/>
            <person name="Zembek L."/>
            <person name="Zhong D."/>
            <person name="Zimmer A."/>
            <person name="Zwirko Z."/>
            <person name="Jaffe D.B."/>
            <person name="Alvarez P."/>
            <person name="Brockman W."/>
            <person name="Butler J."/>
            <person name="Chin C."/>
            <person name="Gnerre S."/>
            <person name="Grabherr M."/>
            <person name="Kleber M."/>
            <person name="Mauceli E."/>
            <person name="MacCallum I."/>
        </authorList>
    </citation>
    <scope>NUCLEOTIDE SEQUENCE [LARGE SCALE GENOMIC DNA]</scope>
    <source>
        <strain evidence="3">Tucson 15287-2541.00</strain>
    </source>
</reference>